<evidence type="ECO:0000313" key="1">
    <source>
        <dbReference type="EMBL" id="RRT38226.1"/>
    </source>
</evidence>
<evidence type="ECO:0000313" key="2">
    <source>
        <dbReference type="Proteomes" id="UP000287651"/>
    </source>
</evidence>
<gene>
    <name evidence="1" type="ORF">B296_00051128</name>
</gene>
<sequence>VWHDLGTFCVHCYFGCPLPFPVSRNDFGYMLLVRIRHSAFCFTISSNSNLFLTNTYMREETPSSHAVEQRVEWYHIKTDVYIYQQAVCFRRSLQLFLSSIRFALCPSILGQNNLLFVSYWTRHHLIPVE</sequence>
<proteinExistence type="predicted"/>
<dbReference type="Proteomes" id="UP000287651">
    <property type="component" value="Unassembled WGS sequence"/>
</dbReference>
<organism evidence="1 2">
    <name type="scientific">Ensete ventricosum</name>
    <name type="common">Abyssinian banana</name>
    <name type="synonym">Musa ensete</name>
    <dbReference type="NCBI Taxonomy" id="4639"/>
    <lineage>
        <taxon>Eukaryota</taxon>
        <taxon>Viridiplantae</taxon>
        <taxon>Streptophyta</taxon>
        <taxon>Embryophyta</taxon>
        <taxon>Tracheophyta</taxon>
        <taxon>Spermatophyta</taxon>
        <taxon>Magnoliopsida</taxon>
        <taxon>Liliopsida</taxon>
        <taxon>Zingiberales</taxon>
        <taxon>Musaceae</taxon>
        <taxon>Ensete</taxon>
    </lineage>
</organism>
<dbReference type="EMBL" id="AMZH03021410">
    <property type="protein sequence ID" value="RRT38226.1"/>
    <property type="molecule type" value="Genomic_DNA"/>
</dbReference>
<feature type="non-terminal residue" evidence="1">
    <location>
        <position position="1"/>
    </location>
</feature>
<dbReference type="AlphaFoldDB" id="A0A426XFJ1"/>
<name>A0A426XFJ1_ENSVE</name>
<protein>
    <submittedName>
        <fullName evidence="1">Uncharacterized protein</fullName>
    </submittedName>
</protein>
<accession>A0A426XFJ1</accession>
<comment type="caution">
    <text evidence="1">The sequence shown here is derived from an EMBL/GenBank/DDBJ whole genome shotgun (WGS) entry which is preliminary data.</text>
</comment>
<reference evidence="1 2" key="1">
    <citation type="journal article" date="2014" name="Agronomy (Basel)">
        <title>A Draft Genome Sequence for Ensete ventricosum, the Drought-Tolerant Tree Against Hunger.</title>
        <authorList>
            <person name="Harrison J."/>
            <person name="Moore K.A."/>
            <person name="Paszkiewicz K."/>
            <person name="Jones T."/>
            <person name="Grant M."/>
            <person name="Ambacheew D."/>
            <person name="Muzemil S."/>
            <person name="Studholme D.J."/>
        </authorList>
    </citation>
    <scope>NUCLEOTIDE SEQUENCE [LARGE SCALE GENOMIC DNA]</scope>
</reference>